<keyword evidence="3 6" id="KW-1133">Transmembrane helix</keyword>
<organism evidence="8 9">
    <name type="scientific">Streptomyces humicola</name>
    <dbReference type="NCBI Taxonomy" id="2953240"/>
    <lineage>
        <taxon>Bacteria</taxon>
        <taxon>Bacillati</taxon>
        <taxon>Actinomycetota</taxon>
        <taxon>Actinomycetes</taxon>
        <taxon>Kitasatosporales</taxon>
        <taxon>Streptomycetaceae</taxon>
        <taxon>Streptomyces</taxon>
    </lineage>
</organism>
<evidence type="ECO:0000256" key="6">
    <source>
        <dbReference type="SAM" id="Phobius"/>
    </source>
</evidence>
<gene>
    <name evidence="8" type="ORF">NGB36_19890</name>
</gene>
<evidence type="ECO:0000256" key="4">
    <source>
        <dbReference type="ARBA" id="ARBA00023136"/>
    </source>
</evidence>
<keyword evidence="2 6" id="KW-0812">Transmembrane</keyword>
<reference evidence="8" key="1">
    <citation type="submission" date="2022-06" db="EMBL/GenBank/DDBJ databases">
        <title>Draft genome sequence of Streptomyces sp. RB6PN25 isolated from peat swamp forest in Thailand.</title>
        <authorList>
            <person name="Duangmal K."/>
            <person name="Klaysubun C."/>
        </authorList>
    </citation>
    <scope>NUCLEOTIDE SEQUENCE</scope>
    <source>
        <strain evidence="8">RB6PN25</strain>
    </source>
</reference>
<name>A0ABT1Q223_9ACTN</name>
<dbReference type="Pfam" id="PF02656">
    <property type="entry name" value="DUF202"/>
    <property type="match status" value="1"/>
</dbReference>
<feature type="domain" description="DUF202" evidence="7">
    <location>
        <begin position="22"/>
        <end position="75"/>
    </location>
</feature>
<keyword evidence="4 6" id="KW-0472">Membrane</keyword>
<sequence length="116" mass="12459">MTGPERPERARRRAPEDVEDLDPGRARERTHLAWRRTASSFTAVSAAVAKFDPAGGVALLVMAAGVWTIATRHAAWRPDCTGAWARGRAVRTIALITGLTALISLLVAVFAEGRPS</sequence>
<dbReference type="Proteomes" id="UP001057702">
    <property type="component" value="Unassembled WGS sequence"/>
</dbReference>
<dbReference type="EMBL" id="JANFNG010000016">
    <property type="protein sequence ID" value="MCQ4082805.1"/>
    <property type="molecule type" value="Genomic_DNA"/>
</dbReference>
<protein>
    <submittedName>
        <fullName evidence="8">DUF202 domain-containing protein</fullName>
    </submittedName>
</protein>
<feature type="transmembrane region" description="Helical" evidence="6">
    <location>
        <begin position="54"/>
        <end position="71"/>
    </location>
</feature>
<evidence type="ECO:0000313" key="9">
    <source>
        <dbReference type="Proteomes" id="UP001057702"/>
    </source>
</evidence>
<proteinExistence type="predicted"/>
<feature type="region of interest" description="Disordered" evidence="5">
    <location>
        <begin position="1"/>
        <end position="26"/>
    </location>
</feature>
<evidence type="ECO:0000256" key="5">
    <source>
        <dbReference type="SAM" id="MobiDB-lite"/>
    </source>
</evidence>
<dbReference type="RefSeq" id="WP_255921715.1">
    <property type="nucleotide sequence ID" value="NZ_JANFNG010000016.1"/>
</dbReference>
<feature type="transmembrane region" description="Helical" evidence="6">
    <location>
        <begin position="92"/>
        <end position="111"/>
    </location>
</feature>
<accession>A0ABT1Q223</accession>
<evidence type="ECO:0000313" key="8">
    <source>
        <dbReference type="EMBL" id="MCQ4082805.1"/>
    </source>
</evidence>
<keyword evidence="9" id="KW-1185">Reference proteome</keyword>
<evidence type="ECO:0000256" key="3">
    <source>
        <dbReference type="ARBA" id="ARBA00022989"/>
    </source>
</evidence>
<evidence type="ECO:0000256" key="1">
    <source>
        <dbReference type="ARBA" id="ARBA00004127"/>
    </source>
</evidence>
<evidence type="ECO:0000256" key="2">
    <source>
        <dbReference type="ARBA" id="ARBA00022692"/>
    </source>
</evidence>
<evidence type="ECO:0000259" key="7">
    <source>
        <dbReference type="Pfam" id="PF02656"/>
    </source>
</evidence>
<comment type="subcellular location">
    <subcellularLocation>
        <location evidence="1">Endomembrane system</location>
        <topology evidence="1">Multi-pass membrane protein</topology>
    </subcellularLocation>
</comment>
<comment type="caution">
    <text evidence="8">The sequence shown here is derived from an EMBL/GenBank/DDBJ whole genome shotgun (WGS) entry which is preliminary data.</text>
</comment>
<dbReference type="InterPro" id="IPR003807">
    <property type="entry name" value="DUF202"/>
</dbReference>